<feature type="non-terminal residue" evidence="8">
    <location>
        <position position="222"/>
    </location>
</feature>
<evidence type="ECO:0000313" key="8">
    <source>
        <dbReference type="EMBL" id="CAK0912131.1"/>
    </source>
</evidence>
<gene>
    <name evidence="8" type="ORF">PCOR1329_LOCUS85750</name>
</gene>
<dbReference type="InterPro" id="IPR026590">
    <property type="entry name" value="Ssirtuin_cat_dom"/>
</dbReference>
<comment type="caution">
    <text evidence="6">Lacks conserved residue(s) required for the propagation of feature annotation.</text>
</comment>
<evidence type="ECO:0000313" key="9">
    <source>
        <dbReference type="Proteomes" id="UP001189429"/>
    </source>
</evidence>
<evidence type="ECO:0000256" key="1">
    <source>
        <dbReference type="ARBA" id="ARBA00001947"/>
    </source>
</evidence>
<dbReference type="EMBL" id="CAUYUJ010022703">
    <property type="protein sequence ID" value="CAK0912131.1"/>
    <property type="molecule type" value="Genomic_DNA"/>
</dbReference>
<comment type="cofactor">
    <cofactor evidence="1">
        <name>Zn(2+)</name>
        <dbReference type="ChEBI" id="CHEBI:29105"/>
    </cofactor>
</comment>
<dbReference type="PANTHER" id="PTHR11085:SF6">
    <property type="entry name" value="NAD-DEPENDENT PROTEIN DEACETYLASE SIRTUIN-2"/>
    <property type="match status" value="1"/>
</dbReference>
<keyword evidence="4" id="KW-0862">Zinc</keyword>
<dbReference type="Gene3D" id="3.40.50.1220">
    <property type="entry name" value="TPP-binding domain"/>
    <property type="match status" value="1"/>
</dbReference>
<evidence type="ECO:0000256" key="3">
    <source>
        <dbReference type="ARBA" id="ARBA00022723"/>
    </source>
</evidence>
<dbReference type="Gene3D" id="3.30.1600.10">
    <property type="entry name" value="SIR2/SIRT2 'Small Domain"/>
    <property type="match status" value="1"/>
</dbReference>
<dbReference type="Pfam" id="PF02146">
    <property type="entry name" value="SIR2"/>
    <property type="match status" value="1"/>
</dbReference>
<keyword evidence="9" id="KW-1185">Reference proteome</keyword>
<reference evidence="8" key="1">
    <citation type="submission" date="2023-10" db="EMBL/GenBank/DDBJ databases">
        <authorList>
            <person name="Chen Y."/>
            <person name="Shah S."/>
            <person name="Dougan E. K."/>
            <person name="Thang M."/>
            <person name="Chan C."/>
        </authorList>
    </citation>
    <scope>NUCLEOTIDE SEQUENCE [LARGE SCALE GENOMIC DNA]</scope>
</reference>
<evidence type="ECO:0000259" key="7">
    <source>
        <dbReference type="PROSITE" id="PS50305"/>
    </source>
</evidence>
<evidence type="ECO:0000256" key="4">
    <source>
        <dbReference type="ARBA" id="ARBA00022833"/>
    </source>
</evidence>
<name>A0ABN9YGX2_9DINO</name>
<protein>
    <recommendedName>
        <fullName evidence="7">Deacetylase sirtuin-type domain-containing protein</fullName>
    </recommendedName>
</protein>
<evidence type="ECO:0000256" key="5">
    <source>
        <dbReference type="ARBA" id="ARBA00023027"/>
    </source>
</evidence>
<keyword evidence="3" id="KW-0479">Metal-binding</keyword>
<evidence type="ECO:0000256" key="2">
    <source>
        <dbReference type="ARBA" id="ARBA00022679"/>
    </source>
</evidence>
<comment type="caution">
    <text evidence="8">The sequence shown here is derived from an EMBL/GenBank/DDBJ whole genome shotgun (WGS) entry which is preliminary data.</text>
</comment>
<keyword evidence="2" id="KW-0808">Transferase</keyword>
<dbReference type="PANTHER" id="PTHR11085">
    <property type="entry name" value="NAD-DEPENDENT PROTEIN DEACYLASE SIRTUIN-5, MITOCHONDRIAL-RELATED"/>
    <property type="match status" value="1"/>
</dbReference>
<dbReference type="InterPro" id="IPR026591">
    <property type="entry name" value="Sirtuin_cat_small_dom_sf"/>
</dbReference>
<evidence type="ECO:0000256" key="6">
    <source>
        <dbReference type="PROSITE-ProRule" id="PRU00236"/>
    </source>
</evidence>
<keyword evidence="5" id="KW-0520">NAD</keyword>
<dbReference type="InterPro" id="IPR029035">
    <property type="entry name" value="DHS-like_NAD/FAD-binding_dom"/>
</dbReference>
<dbReference type="PROSITE" id="PS50305">
    <property type="entry name" value="SIRTUIN"/>
    <property type="match status" value="1"/>
</dbReference>
<dbReference type="InterPro" id="IPR050134">
    <property type="entry name" value="NAD-dep_sirtuin_deacylases"/>
</dbReference>
<proteinExistence type="predicted"/>
<dbReference type="InterPro" id="IPR003000">
    <property type="entry name" value="Sirtuin"/>
</dbReference>
<sequence length="222" mass="24323">MAAYEEALARAVDTLRRSSNVMVLSGAGMSTAAGIPDFRSPGGLYGTSERLLDRFTYLGDPAAVARQKRALEGDIKSALTLALFRENPLPYHEMRRGFILGLGAGQWKCSLGHVFPAILAANGKLRMLASQNIRGPLKVISDKSKLYNPHGLMSALVSEPLEHRGGGHEDITLCMDPADPLYQKYVELVKTSIKDIYHDRPLRQGRSSHLWPGPEESTPITL</sequence>
<dbReference type="SUPFAM" id="SSF52467">
    <property type="entry name" value="DHS-like NAD/FAD-binding domain"/>
    <property type="match status" value="1"/>
</dbReference>
<feature type="domain" description="Deacetylase sirtuin-type" evidence="7">
    <location>
        <begin position="1"/>
        <end position="222"/>
    </location>
</feature>
<accession>A0ABN9YGX2</accession>
<organism evidence="8 9">
    <name type="scientific">Prorocentrum cordatum</name>
    <dbReference type="NCBI Taxonomy" id="2364126"/>
    <lineage>
        <taxon>Eukaryota</taxon>
        <taxon>Sar</taxon>
        <taxon>Alveolata</taxon>
        <taxon>Dinophyceae</taxon>
        <taxon>Prorocentrales</taxon>
        <taxon>Prorocentraceae</taxon>
        <taxon>Prorocentrum</taxon>
    </lineage>
</organism>
<dbReference type="Proteomes" id="UP001189429">
    <property type="component" value="Unassembled WGS sequence"/>
</dbReference>